<dbReference type="AlphaFoldDB" id="A0A1Y2A8Q2"/>
<protein>
    <submittedName>
        <fullName evidence="6">p-loop containing nucleoside triphosphate hydrolase protein</fullName>
    </submittedName>
</protein>
<reference evidence="6 7" key="1">
    <citation type="submission" date="2016-07" db="EMBL/GenBank/DDBJ databases">
        <title>Pervasive Adenine N6-methylation of Active Genes in Fungi.</title>
        <authorList>
            <consortium name="DOE Joint Genome Institute"/>
            <person name="Mondo S.J."/>
            <person name="Dannebaum R.O."/>
            <person name="Kuo R.C."/>
            <person name="Labutti K."/>
            <person name="Haridas S."/>
            <person name="Kuo A."/>
            <person name="Salamov A."/>
            <person name="Ahrendt S.R."/>
            <person name="Lipzen A."/>
            <person name="Sullivan W."/>
            <person name="Andreopoulos W.B."/>
            <person name="Clum A."/>
            <person name="Lindquist E."/>
            <person name="Daum C."/>
            <person name="Ramamoorthy G.K."/>
            <person name="Gryganskyi A."/>
            <person name="Culley D."/>
            <person name="Magnuson J.K."/>
            <person name="James T.Y."/>
            <person name="O'Malley M.A."/>
            <person name="Stajich J.E."/>
            <person name="Spatafora J.W."/>
            <person name="Visel A."/>
            <person name="Grigoriev I.V."/>
        </authorList>
    </citation>
    <scope>NUCLEOTIDE SEQUENCE [LARGE SCALE GENOMIC DNA]</scope>
    <source>
        <strain evidence="6 7">CBS 115471</strain>
    </source>
</reference>
<dbReference type="InterPro" id="IPR014016">
    <property type="entry name" value="UvrD-like_ATP-bd"/>
</dbReference>
<evidence type="ECO:0000256" key="3">
    <source>
        <dbReference type="ARBA" id="ARBA00022806"/>
    </source>
</evidence>
<gene>
    <name evidence="6" type="ORF">BCR34DRAFT_621496</name>
</gene>
<dbReference type="Proteomes" id="UP000193144">
    <property type="component" value="Unassembled WGS sequence"/>
</dbReference>
<dbReference type="GO" id="GO:0000725">
    <property type="term" value="P:recombinational repair"/>
    <property type="evidence" value="ECO:0007669"/>
    <property type="project" value="TreeGrafter"/>
</dbReference>
<dbReference type="InterPro" id="IPR027417">
    <property type="entry name" value="P-loop_NTPase"/>
</dbReference>
<dbReference type="SUPFAM" id="SSF52540">
    <property type="entry name" value="P-loop containing nucleoside triphosphate hydrolases"/>
    <property type="match status" value="1"/>
</dbReference>
<evidence type="ECO:0000256" key="4">
    <source>
        <dbReference type="ARBA" id="ARBA00022840"/>
    </source>
</evidence>
<comment type="caution">
    <text evidence="6">The sequence shown here is derived from an EMBL/GenBank/DDBJ whole genome shotgun (WGS) entry which is preliminary data.</text>
</comment>
<feature type="domain" description="UvrD-like helicase ATP-binding" evidence="5">
    <location>
        <begin position="121"/>
        <end position="179"/>
    </location>
</feature>
<dbReference type="GO" id="GO:0016787">
    <property type="term" value="F:hydrolase activity"/>
    <property type="evidence" value="ECO:0007669"/>
    <property type="project" value="UniProtKB-KW"/>
</dbReference>
<keyword evidence="7" id="KW-1185">Reference proteome</keyword>
<organism evidence="6 7">
    <name type="scientific">Clohesyomyces aquaticus</name>
    <dbReference type="NCBI Taxonomy" id="1231657"/>
    <lineage>
        <taxon>Eukaryota</taxon>
        <taxon>Fungi</taxon>
        <taxon>Dikarya</taxon>
        <taxon>Ascomycota</taxon>
        <taxon>Pezizomycotina</taxon>
        <taxon>Dothideomycetes</taxon>
        <taxon>Pleosporomycetidae</taxon>
        <taxon>Pleosporales</taxon>
        <taxon>Lindgomycetaceae</taxon>
        <taxon>Clohesyomyces</taxon>
    </lineage>
</organism>
<accession>A0A1Y2A8Q2</accession>
<dbReference type="Pfam" id="PF00580">
    <property type="entry name" value="UvrD-helicase"/>
    <property type="match status" value="1"/>
</dbReference>
<keyword evidence="2 6" id="KW-0378">Hydrolase</keyword>
<name>A0A1Y2A8Q2_9PLEO</name>
<dbReference type="GO" id="GO:0005634">
    <property type="term" value="C:nucleus"/>
    <property type="evidence" value="ECO:0007669"/>
    <property type="project" value="TreeGrafter"/>
</dbReference>
<dbReference type="STRING" id="1231657.A0A1Y2A8Q2"/>
<keyword evidence="4" id="KW-0067">ATP-binding</keyword>
<dbReference type="OrthoDB" id="1470711at2759"/>
<proteinExistence type="predicted"/>
<dbReference type="Gene3D" id="3.40.50.300">
    <property type="entry name" value="P-loop containing nucleotide triphosphate hydrolases"/>
    <property type="match status" value="2"/>
</dbReference>
<keyword evidence="1" id="KW-0547">Nucleotide-binding</keyword>
<sequence length="682" mass="76560">MASSCAWIEHASTSASLTFRKPFIPSAKQLAIVDLCRTQNVVVSARPGAGKTATAEAIAAANPSQLIVTVTFSKSLQVDTGRRLDQYPGLVHAFTFHGLAREIFGPIVRNDFDLRDLRRMNEVPAWTGKPYAIVILDEFQDCTDDLFWLVCGESPRLVVLGDEQQAIYGFRGADSRYLSHSSSILSGLSPHPWKHLTLSKSFRLSHEIAGFINEGYLKGENYIVGSHVGRKPLLLHGNVFNAKTIARNLLPLIEQYGPERTAILASSVRHNKPLQLLANHLSAEHRIPIAVLQGKLCVSTIHQFKGRESDLIIFQGRDLPDNTCPNGVFVALTRARKHLVMVHPEENHVMPFVNITKLRKRVEIVALDGFHGKKLKSKSPGREIKVGLHLPKKVVEDVCKRYLLVKKVSLPLPDAERIDPPTIVGVKSRKYYEAVSDLNGTSVMAAFEYSRMGTLITLGNPKKEVPFEIEAQAAYFCRTACTYESKISGWRPRKIQMKGHKFDWLGPYLEAAMMRLNAQFSDSTKLNFEVGWLDKDFTVFDPFEEESRTVAVEGRADIVALGQATFKEGPADRAPWEGESIWEIKFVAKLELKHVIQACIYGYLWCKTHNSTKPPRIVLFNVQDGEKWEIVPRDGVSSLKGVLETILVAKYSTKTTLTTEEFLQKCAKTKEEVWKDKEITVR</sequence>
<evidence type="ECO:0000313" key="7">
    <source>
        <dbReference type="Proteomes" id="UP000193144"/>
    </source>
</evidence>
<evidence type="ECO:0000259" key="5">
    <source>
        <dbReference type="Pfam" id="PF00580"/>
    </source>
</evidence>
<evidence type="ECO:0000256" key="2">
    <source>
        <dbReference type="ARBA" id="ARBA00022801"/>
    </source>
</evidence>
<dbReference type="InterPro" id="IPR000212">
    <property type="entry name" value="DNA_helicase_UvrD/REP"/>
</dbReference>
<evidence type="ECO:0000313" key="6">
    <source>
        <dbReference type="EMBL" id="ORY18415.1"/>
    </source>
</evidence>
<keyword evidence="3" id="KW-0347">Helicase</keyword>
<dbReference type="GO" id="GO:0043138">
    <property type="term" value="F:3'-5' DNA helicase activity"/>
    <property type="evidence" value="ECO:0007669"/>
    <property type="project" value="TreeGrafter"/>
</dbReference>
<evidence type="ECO:0000256" key="1">
    <source>
        <dbReference type="ARBA" id="ARBA00022741"/>
    </source>
</evidence>
<dbReference type="EMBL" id="MCFA01000007">
    <property type="protein sequence ID" value="ORY18415.1"/>
    <property type="molecule type" value="Genomic_DNA"/>
</dbReference>
<dbReference type="PANTHER" id="PTHR11070">
    <property type="entry name" value="UVRD / RECB / PCRA DNA HELICASE FAMILY MEMBER"/>
    <property type="match status" value="1"/>
</dbReference>
<dbReference type="GO" id="GO:0003677">
    <property type="term" value="F:DNA binding"/>
    <property type="evidence" value="ECO:0007669"/>
    <property type="project" value="InterPro"/>
</dbReference>
<dbReference type="GO" id="GO:0005524">
    <property type="term" value="F:ATP binding"/>
    <property type="evidence" value="ECO:0007669"/>
    <property type="project" value="UniProtKB-KW"/>
</dbReference>
<dbReference type="PANTHER" id="PTHR11070:SF66">
    <property type="entry name" value="UVRD-LIKE HELICASE C-TERMINAL DOMAIN-CONTAINING PROTEIN"/>
    <property type="match status" value="1"/>
</dbReference>